<dbReference type="GO" id="GO:0004672">
    <property type="term" value="F:protein kinase activity"/>
    <property type="evidence" value="ECO:0007669"/>
    <property type="project" value="InterPro"/>
</dbReference>
<evidence type="ECO:0000313" key="3">
    <source>
        <dbReference type="EMBL" id="KAG5173164.1"/>
    </source>
</evidence>
<proteinExistence type="predicted"/>
<dbReference type="Pfam" id="PF17667">
    <property type="entry name" value="Pkinase_fungal"/>
    <property type="match status" value="1"/>
</dbReference>
<dbReference type="InterPro" id="IPR011009">
    <property type="entry name" value="Kinase-like_dom_sf"/>
</dbReference>
<dbReference type="GO" id="GO:0005524">
    <property type="term" value="F:ATP binding"/>
    <property type="evidence" value="ECO:0007669"/>
    <property type="project" value="InterPro"/>
</dbReference>
<accession>A0A8H8CQJ1</accession>
<sequence>MVSTNVQIMNKDLRWMFTFGDPTTLIQIFISFMFSTPEQLGYDPNVTLDTTADHRYIFTIPMLPGDTLNAQSRRFRTVETISEYRLNNITGRMTRILLVKELDTGKKDPPRFVLKDIWLDKEAQTERELQSAIFYDIRGFWQGRSPESDSLSLKLFKDLHATLVSTGEYKNYFLDIVADYRGMVSPDPPIDAVSTRGLLDARYSVNPANLKVYPTPVPPPPRAYRDQQKLQYRVLFREFCTALGDLGTIGEVVDVLQQILTPLQLLLCAGWVHRDISAGNILAHGSDDHESASGQWQAKLADLEYATRFPPPAGYVPDAADHQIGTPFFMAHEIMAHYQLCSVQDPSERIVTSPDNEDEFDMATITCEYFRPSPAKKHTANPLAIHNFQHDLESIWWLLLWSITCRVRYLPSQIWGRYRFRTSGSGRLSKVRSDCFLYEMDESLYEALEPSVKVLARLMNDMRFKMRHALEMRQRAGRVNAVPAYAVIHARFYGWFEYIQHRLPEIAWRDVPLGNGVMELEQFEETCAANPTVEYSSVPTIGSPRDSTSAPASDSGAPIYQERLEDLDMPAA</sequence>
<evidence type="ECO:0000259" key="2">
    <source>
        <dbReference type="PROSITE" id="PS50011"/>
    </source>
</evidence>
<name>A0A8H8CQJ1_PSICU</name>
<protein>
    <recommendedName>
        <fullName evidence="2">Protein kinase domain-containing protein</fullName>
    </recommendedName>
</protein>
<gene>
    <name evidence="3" type="ORF">JR316_002674</name>
</gene>
<comment type="caution">
    <text evidence="3">The sequence shown here is derived from an EMBL/GenBank/DDBJ whole genome shotgun (WGS) entry which is preliminary data.</text>
</comment>
<reference evidence="3" key="1">
    <citation type="submission" date="2021-02" db="EMBL/GenBank/DDBJ databases">
        <title>Psilocybe cubensis genome.</title>
        <authorList>
            <person name="Mckernan K.J."/>
            <person name="Crawford S."/>
            <person name="Trippe A."/>
            <person name="Kane L.T."/>
            <person name="Mclaughlin S."/>
        </authorList>
    </citation>
    <scope>NUCLEOTIDE SEQUENCE [LARGE SCALE GENOMIC DNA]</scope>
    <source>
        <strain evidence="3">MGC-MH-2018</strain>
    </source>
</reference>
<feature type="compositionally biased region" description="Polar residues" evidence="1">
    <location>
        <begin position="535"/>
        <end position="552"/>
    </location>
</feature>
<dbReference type="PROSITE" id="PS50011">
    <property type="entry name" value="PROTEIN_KINASE_DOM"/>
    <property type="match status" value="1"/>
</dbReference>
<feature type="region of interest" description="Disordered" evidence="1">
    <location>
        <begin position="535"/>
        <end position="572"/>
    </location>
</feature>
<dbReference type="AlphaFoldDB" id="A0A8H8CQJ1"/>
<organism evidence="3">
    <name type="scientific">Psilocybe cubensis</name>
    <name type="common">Psychedelic mushroom</name>
    <name type="synonym">Stropharia cubensis</name>
    <dbReference type="NCBI Taxonomy" id="181762"/>
    <lineage>
        <taxon>Eukaryota</taxon>
        <taxon>Fungi</taxon>
        <taxon>Dikarya</taxon>
        <taxon>Basidiomycota</taxon>
        <taxon>Agaricomycotina</taxon>
        <taxon>Agaricomycetes</taxon>
        <taxon>Agaricomycetidae</taxon>
        <taxon>Agaricales</taxon>
        <taxon>Agaricineae</taxon>
        <taxon>Strophariaceae</taxon>
        <taxon>Psilocybe</taxon>
    </lineage>
</organism>
<dbReference type="SUPFAM" id="SSF56112">
    <property type="entry name" value="Protein kinase-like (PK-like)"/>
    <property type="match status" value="1"/>
</dbReference>
<dbReference type="InterPro" id="IPR040976">
    <property type="entry name" value="Pkinase_fungal"/>
</dbReference>
<dbReference type="Gene3D" id="1.10.510.10">
    <property type="entry name" value="Transferase(Phosphotransferase) domain 1"/>
    <property type="match status" value="1"/>
</dbReference>
<feature type="domain" description="Protein kinase" evidence="2">
    <location>
        <begin position="75"/>
        <end position="492"/>
    </location>
</feature>
<dbReference type="InterPro" id="IPR000719">
    <property type="entry name" value="Prot_kinase_dom"/>
</dbReference>
<dbReference type="EMBL" id="JAFIQS010000002">
    <property type="protein sequence ID" value="KAG5173164.1"/>
    <property type="molecule type" value="Genomic_DNA"/>
</dbReference>
<evidence type="ECO:0000256" key="1">
    <source>
        <dbReference type="SAM" id="MobiDB-lite"/>
    </source>
</evidence>